<dbReference type="GO" id="GO:0052689">
    <property type="term" value="F:carboxylic ester hydrolase activity"/>
    <property type="evidence" value="ECO:0007669"/>
    <property type="project" value="UniProtKB-KW"/>
</dbReference>
<organism evidence="6 7">
    <name type="scientific">Aeromicrobium terrae</name>
    <dbReference type="NCBI Taxonomy" id="2498846"/>
    <lineage>
        <taxon>Bacteria</taxon>
        <taxon>Bacillati</taxon>
        <taxon>Actinomycetota</taxon>
        <taxon>Actinomycetes</taxon>
        <taxon>Propionibacteriales</taxon>
        <taxon>Nocardioidaceae</taxon>
        <taxon>Aeromicrobium</taxon>
    </lineage>
</organism>
<accession>A0A5C8NJ05</accession>
<reference evidence="6 7" key="1">
    <citation type="submission" date="2019-06" db="EMBL/GenBank/DDBJ databases">
        <title>Aeromicrobium sp. nov., isolated from a maize field.</title>
        <authorList>
            <person name="Lin S.-Y."/>
            <person name="Tsai C.-F."/>
            <person name="Young C.-C."/>
        </authorList>
    </citation>
    <scope>NUCLEOTIDE SEQUENCE [LARGE SCALE GENOMIC DNA]</scope>
    <source>
        <strain evidence="6 7">CC-CFT486</strain>
    </source>
</reference>
<dbReference type="OrthoDB" id="3690529at2"/>
<dbReference type="InterPro" id="IPR000675">
    <property type="entry name" value="Cutinase/axe"/>
</dbReference>
<dbReference type="Gene3D" id="3.40.50.1820">
    <property type="entry name" value="alpha/beta hydrolase"/>
    <property type="match status" value="1"/>
</dbReference>
<sequence>MRVQSCRFLARWTADRTSLVTRDDGPVPSSLRSLAALLLTAGLLAGCDRATSSPEQKAAHLTSERCADLVVIGARGQAQTAKNVGGEIIATTTALVDALPDGTSVRLEGLRYDASITESDAEYERHEVDGARRLVDRIDELADACPRSRLVLIGFSAGAEVVHRAVADLTEAGPVAVAAMIGDPLRNPDDRITDESYGTGRPEYPGYVGRGEPVSPALRDRTITFCVMGDEVCSSPEPARSVEQSRRHKEFYEQPEHARETARVMVDVLDHTLKP</sequence>
<protein>
    <submittedName>
        <fullName evidence="6">Cutinase family protein</fullName>
    </submittedName>
</protein>
<evidence type="ECO:0000256" key="3">
    <source>
        <dbReference type="ARBA" id="ARBA00022801"/>
    </source>
</evidence>
<dbReference type="EMBL" id="VDUX01000003">
    <property type="protein sequence ID" value="TXL61202.1"/>
    <property type="molecule type" value="Genomic_DNA"/>
</dbReference>
<dbReference type="InterPro" id="IPR029058">
    <property type="entry name" value="AB_hydrolase_fold"/>
</dbReference>
<feature type="region of interest" description="Disordered" evidence="5">
    <location>
        <begin position="236"/>
        <end position="256"/>
    </location>
</feature>
<keyword evidence="7" id="KW-1185">Reference proteome</keyword>
<dbReference type="SMART" id="SM01110">
    <property type="entry name" value="Cutinase"/>
    <property type="match status" value="1"/>
</dbReference>
<name>A0A5C8NJ05_9ACTN</name>
<evidence type="ECO:0000313" key="7">
    <source>
        <dbReference type="Proteomes" id="UP000321571"/>
    </source>
</evidence>
<keyword evidence="2" id="KW-0719">Serine esterase</keyword>
<dbReference type="Pfam" id="PF01083">
    <property type="entry name" value="Cutinase"/>
    <property type="match status" value="1"/>
</dbReference>
<evidence type="ECO:0000256" key="5">
    <source>
        <dbReference type="SAM" id="MobiDB-lite"/>
    </source>
</evidence>
<proteinExistence type="inferred from homology"/>
<evidence type="ECO:0000256" key="2">
    <source>
        <dbReference type="ARBA" id="ARBA00022487"/>
    </source>
</evidence>
<gene>
    <name evidence="6" type="ORF">FHP06_07120</name>
</gene>
<dbReference type="SUPFAM" id="SSF53474">
    <property type="entry name" value="alpha/beta-Hydrolases"/>
    <property type="match status" value="1"/>
</dbReference>
<keyword evidence="4" id="KW-1015">Disulfide bond</keyword>
<evidence type="ECO:0000256" key="4">
    <source>
        <dbReference type="ARBA" id="ARBA00023157"/>
    </source>
</evidence>
<comment type="similarity">
    <text evidence="1">Belongs to the cutinase family.</text>
</comment>
<dbReference type="PANTHER" id="PTHR33630:SF9">
    <property type="entry name" value="CUTINASE 4"/>
    <property type="match status" value="1"/>
</dbReference>
<dbReference type="PANTHER" id="PTHR33630">
    <property type="entry name" value="CUTINASE RV1984C-RELATED-RELATED"/>
    <property type="match status" value="1"/>
</dbReference>
<comment type="caution">
    <text evidence="6">The sequence shown here is derived from an EMBL/GenBank/DDBJ whole genome shotgun (WGS) entry which is preliminary data.</text>
</comment>
<keyword evidence="3" id="KW-0378">Hydrolase</keyword>
<feature type="region of interest" description="Disordered" evidence="5">
    <location>
        <begin position="186"/>
        <end position="213"/>
    </location>
</feature>
<evidence type="ECO:0000313" key="6">
    <source>
        <dbReference type="EMBL" id="TXL61202.1"/>
    </source>
</evidence>
<dbReference type="AlphaFoldDB" id="A0A5C8NJ05"/>
<dbReference type="Proteomes" id="UP000321571">
    <property type="component" value="Unassembled WGS sequence"/>
</dbReference>
<evidence type="ECO:0000256" key="1">
    <source>
        <dbReference type="ARBA" id="ARBA00007534"/>
    </source>
</evidence>